<dbReference type="STRING" id="571915.CMUST_08660"/>
<sequence length="174" mass="18858">MATLTIISAGLASPSSSVELGQLIAAPILSARDDMELKVIEIKDLGHDLIDFMTTGGICTPQLEQTIDTVTESDALIVVTPVFQASYSGIFKLFFDAIPMESLKNTPVILAANAGSQRHALVIEYAIRPLFSFFKARIVPTGILVTPADRTPEAWPLLLERIDRAANEMCSLIK</sequence>
<dbReference type="Pfam" id="PF03358">
    <property type="entry name" value="FMN_red"/>
    <property type="match status" value="1"/>
</dbReference>
<organism evidence="5 6">
    <name type="scientific">Corynebacterium mustelae</name>
    <dbReference type="NCBI Taxonomy" id="571915"/>
    <lineage>
        <taxon>Bacteria</taxon>
        <taxon>Bacillati</taxon>
        <taxon>Actinomycetota</taxon>
        <taxon>Actinomycetes</taxon>
        <taxon>Mycobacteriales</taxon>
        <taxon>Corynebacteriaceae</taxon>
        <taxon>Corynebacterium</taxon>
    </lineage>
</organism>
<feature type="domain" description="NADPH-dependent FMN reductase-like" evidence="4">
    <location>
        <begin position="4"/>
        <end position="146"/>
    </location>
</feature>
<name>A0A0G3GY14_9CORY</name>
<evidence type="ECO:0000256" key="1">
    <source>
        <dbReference type="ARBA" id="ARBA00022630"/>
    </source>
</evidence>
<dbReference type="EMBL" id="CP011542">
    <property type="protein sequence ID" value="AKK06056.1"/>
    <property type="molecule type" value="Genomic_DNA"/>
</dbReference>
<dbReference type="GO" id="GO:0052873">
    <property type="term" value="F:FMN reductase (NADPH) activity"/>
    <property type="evidence" value="ECO:0007669"/>
    <property type="project" value="UniProtKB-EC"/>
</dbReference>
<keyword evidence="6" id="KW-1185">Reference proteome</keyword>
<dbReference type="RefSeq" id="WP_047262162.1">
    <property type="nucleotide sequence ID" value="NZ_CP011542.1"/>
</dbReference>
<dbReference type="AlphaFoldDB" id="A0A0G3GY14"/>
<evidence type="ECO:0000313" key="5">
    <source>
        <dbReference type="EMBL" id="AKK06056.1"/>
    </source>
</evidence>
<evidence type="ECO:0000313" key="6">
    <source>
        <dbReference type="Proteomes" id="UP000035199"/>
    </source>
</evidence>
<dbReference type="InterPro" id="IPR051814">
    <property type="entry name" value="NAD(P)H-dep_FMN_reductase"/>
</dbReference>
<reference evidence="5 6" key="1">
    <citation type="journal article" date="2015" name="Genome Announc.">
        <title>Complete Genome Sequence of the Type Strain Corynebacterium mustelae DSM 45274, Isolated from Various Tissues of a Male Ferret with Lethal Sepsis.</title>
        <authorList>
            <person name="Ruckert C."/>
            <person name="Eimer J."/>
            <person name="Winkler A."/>
            <person name="Tauch A."/>
        </authorList>
    </citation>
    <scope>NUCLEOTIDE SEQUENCE [LARGE SCALE GENOMIC DNA]</scope>
    <source>
        <strain evidence="5 6">DSM 45274</strain>
    </source>
</reference>
<dbReference type="OrthoDB" id="1643408at2"/>
<evidence type="ECO:0000256" key="3">
    <source>
        <dbReference type="ARBA" id="ARBA00023002"/>
    </source>
</evidence>
<dbReference type="NCBIfam" id="TIGR04037">
    <property type="entry name" value="LLM_duo_CE1759"/>
    <property type="match status" value="1"/>
</dbReference>
<dbReference type="KEGG" id="cmv:CMUST_08660"/>
<gene>
    <name evidence="5" type="ORF">CMUST_08660</name>
</gene>
<protein>
    <submittedName>
        <fullName evidence="5">LLM-partnered FMN reductase, CE1759 family</fullName>
        <ecNumber evidence="5">1.5.1.38</ecNumber>
    </submittedName>
</protein>
<dbReference type="PATRIC" id="fig|571915.4.peg.1840"/>
<keyword evidence="3 5" id="KW-0560">Oxidoreductase</keyword>
<dbReference type="Gene3D" id="3.40.50.360">
    <property type="match status" value="1"/>
</dbReference>
<dbReference type="PANTHER" id="PTHR43408">
    <property type="entry name" value="FMN REDUCTASE (NADPH)"/>
    <property type="match status" value="1"/>
</dbReference>
<keyword evidence="1" id="KW-0285">Flavoprotein</keyword>
<proteinExistence type="predicted"/>
<evidence type="ECO:0000256" key="2">
    <source>
        <dbReference type="ARBA" id="ARBA00022643"/>
    </source>
</evidence>
<keyword evidence="2" id="KW-0288">FMN</keyword>
<dbReference type="InterPro" id="IPR005025">
    <property type="entry name" value="FMN_Rdtase-like_dom"/>
</dbReference>
<dbReference type="EC" id="1.5.1.38" evidence="5"/>
<dbReference type="Proteomes" id="UP000035199">
    <property type="component" value="Chromosome"/>
</dbReference>
<evidence type="ECO:0000259" key="4">
    <source>
        <dbReference type="Pfam" id="PF03358"/>
    </source>
</evidence>
<dbReference type="PANTHER" id="PTHR43408:SF2">
    <property type="entry name" value="FMN REDUCTASE (NADPH)"/>
    <property type="match status" value="1"/>
</dbReference>
<dbReference type="InterPro" id="IPR029039">
    <property type="entry name" value="Flavoprotein-like_sf"/>
</dbReference>
<dbReference type="InterPro" id="IPR023932">
    <property type="entry name" value="CE1759_FMN_reduct"/>
</dbReference>
<dbReference type="SUPFAM" id="SSF52218">
    <property type="entry name" value="Flavoproteins"/>
    <property type="match status" value="1"/>
</dbReference>
<reference evidence="6" key="2">
    <citation type="submission" date="2015-05" db="EMBL/GenBank/DDBJ databases">
        <title>Complete genome sequence of Corynebacterium mustelae DSM 45274, isolated from various tissues of a male ferret with lethal sepsis.</title>
        <authorList>
            <person name="Ruckert C."/>
            <person name="Albersmeier A."/>
            <person name="Winkler A."/>
            <person name="Tauch A."/>
        </authorList>
    </citation>
    <scope>NUCLEOTIDE SEQUENCE [LARGE SCALE GENOMIC DNA]</scope>
    <source>
        <strain evidence="6">DSM 45274</strain>
    </source>
</reference>
<accession>A0A0G3GY14</accession>